<evidence type="ECO:0000313" key="2">
    <source>
        <dbReference type="EMBL" id="TNN63512.1"/>
    </source>
</evidence>
<dbReference type="Proteomes" id="UP000314294">
    <property type="component" value="Unassembled WGS sequence"/>
</dbReference>
<evidence type="ECO:0000313" key="3">
    <source>
        <dbReference type="Proteomes" id="UP000314294"/>
    </source>
</evidence>
<dbReference type="AlphaFoldDB" id="A0A4Z2HFE0"/>
<accession>A0A4Z2HFE0</accession>
<keyword evidence="3" id="KW-1185">Reference proteome</keyword>
<comment type="caution">
    <text evidence="2">The sequence shown here is derived from an EMBL/GenBank/DDBJ whole genome shotgun (WGS) entry which is preliminary data.</text>
</comment>
<reference evidence="2 3" key="1">
    <citation type="submission" date="2019-03" db="EMBL/GenBank/DDBJ databases">
        <title>First draft genome of Liparis tanakae, snailfish: a comprehensive survey of snailfish specific genes.</title>
        <authorList>
            <person name="Kim W."/>
            <person name="Song I."/>
            <person name="Jeong J.-H."/>
            <person name="Kim D."/>
            <person name="Kim S."/>
            <person name="Ryu S."/>
            <person name="Song J.Y."/>
            <person name="Lee S.K."/>
        </authorList>
    </citation>
    <scope>NUCLEOTIDE SEQUENCE [LARGE SCALE GENOMIC DNA]</scope>
    <source>
        <tissue evidence="2">Muscle</tissue>
    </source>
</reference>
<protein>
    <submittedName>
        <fullName evidence="2">Uncharacterized protein</fullName>
    </submittedName>
</protein>
<feature type="compositionally biased region" description="Low complexity" evidence="1">
    <location>
        <begin position="155"/>
        <end position="183"/>
    </location>
</feature>
<name>A0A4Z2HFE0_9TELE</name>
<gene>
    <name evidence="2" type="ORF">EYF80_026254</name>
</gene>
<feature type="region of interest" description="Disordered" evidence="1">
    <location>
        <begin position="560"/>
        <end position="600"/>
    </location>
</feature>
<proteinExistence type="predicted"/>
<feature type="compositionally biased region" description="Acidic residues" evidence="1">
    <location>
        <begin position="361"/>
        <end position="378"/>
    </location>
</feature>
<organism evidence="2 3">
    <name type="scientific">Liparis tanakae</name>
    <name type="common">Tanaka's snailfish</name>
    <dbReference type="NCBI Taxonomy" id="230148"/>
    <lineage>
        <taxon>Eukaryota</taxon>
        <taxon>Metazoa</taxon>
        <taxon>Chordata</taxon>
        <taxon>Craniata</taxon>
        <taxon>Vertebrata</taxon>
        <taxon>Euteleostomi</taxon>
        <taxon>Actinopterygii</taxon>
        <taxon>Neopterygii</taxon>
        <taxon>Teleostei</taxon>
        <taxon>Neoteleostei</taxon>
        <taxon>Acanthomorphata</taxon>
        <taxon>Eupercaria</taxon>
        <taxon>Perciformes</taxon>
        <taxon>Cottioidei</taxon>
        <taxon>Cottales</taxon>
        <taxon>Liparidae</taxon>
        <taxon>Liparis</taxon>
    </lineage>
</organism>
<evidence type="ECO:0000256" key="1">
    <source>
        <dbReference type="SAM" id="MobiDB-lite"/>
    </source>
</evidence>
<feature type="region of interest" description="Disordered" evidence="1">
    <location>
        <begin position="354"/>
        <end position="391"/>
    </location>
</feature>
<dbReference type="EMBL" id="SRLO01000271">
    <property type="protein sequence ID" value="TNN63512.1"/>
    <property type="molecule type" value="Genomic_DNA"/>
</dbReference>
<sequence>MSTWSMRWMTPFVVTMSFFSTILMPLTVKVSPSQPISMVLPSAVSYTDPDMIPSEHWTLFNRPRHKAPYHLYFEGCSSVVTERDFYMTYSEGAELIGDIQDFLHVVANTADDPIDDMDHAVCGHLIAVDDPGTVHEFSLLFDSSSFSFAAASSFSPVRGSSSSPVPPARRSSSCCSASDSPASSDREYMSLESSPAPNAASFPLQWRFWNAPKSALSLGGCTLGLLLELSSETPSPLSRPLSGGRGEAVEPPCFRMDVMSLKRLSLLLAWLLWGEGETFSEELGIHETPLISLTQHPGEDHPLHGGRGGALPVLPVLLRGDDVLGGEQQQEQEGQVGRRVADELDEGLADEEAVATLGGDEVPESEQGVEEADEDAGDELPGPVASPPARELVVPPGRQELLALRTISSSRELLVWSSRLLPPPPHLHAATGLLVIEQQLHRSHHFLPDGVQQGVAHVDAEAQQELDDLQVLVLDGDQQGGAAQRVDAVDVDLEVDLGLLRKKIGFDDLKAFSSGDSSDSDLTILSGMRSRYEELSVLRFAQPPSRLPFPPVCVDGGIEARADRRTTHSAPRAKRSPRWITPASWNGSSPPPPPLPSPGADLHRRAFLPFDFTTCWRGGWWGGGLSEEQRLQEGAVEPPDVCVRSAAAADCSCPFVNNWPCKVRVDKFDQMLFSSSEEETEDNVQLQSPAHISPAVNWDQLAPLIPTPSWH</sequence>
<feature type="region of interest" description="Disordered" evidence="1">
    <location>
        <begin position="155"/>
        <end position="191"/>
    </location>
</feature>